<name>A0A975IVL4_9CAUL</name>
<dbReference type="Proteomes" id="UP000676409">
    <property type="component" value="Chromosome"/>
</dbReference>
<keyword evidence="2" id="KW-1185">Reference proteome</keyword>
<reference evidence="1" key="1">
    <citation type="submission" date="2021-04" db="EMBL/GenBank/DDBJ databases">
        <title>The complete genome sequence of Caulobacter sp. S6.</title>
        <authorList>
            <person name="Tang Y."/>
            <person name="Ouyang W."/>
            <person name="Liu Q."/>
            <person name="Huang B."/>
            <person name="Guo Z."/>
            <person name="Lei P."/>
        </authorList>
    </citation>
    <scope>NUCLEOTIDE SEQUENCE</scope>
    <source>
        <strain evidence="1">S6</strain>
    </source>
</reference>
<dbReference type="Pfam" id="PF13450">
    <property type="entry name" value="NAD_binding_8"/>
    <property type="match status" value="1"/>
</dbReference>
<dbReference type="PANTHER" id="PTHR42923">
    <property type="entry name" value="PROTOPORPHYRINOGEN OXIDASE"/>
    <property type="match status" value="1"/>
</dbReference>
<accession>A0A975IVL4</accession>
<dbReference type="GO" id="GO:0016491">
    <property type="term" value="F:oxidoreductase activity"/>
    <property type="evidence" value="ECO:0007669"/>
    <property type="project" value="TreeGrafter"/>
</dbReference>
<dbReference type="AlphaFoldDB" id="A0A975IVL4"/>
<dbReference type="EMBL" id="CP073078">
    <property type="protein sequence ID" value="QUD87451.1"/>
    <property type="molecule type" value="Genomic_DNA"/>
</dbReference>
<sequence length="672" mass="74064">MEKIAILGGGIAGLATAFELTSQPDWRDRYEITLYQMGWRLGGKCATGRGPNGRIQEHGIHGFLGSYHNTLPMMVRCYQELGRPAGTPLSSFDTAFDPQSAILMWEWIDGGWSPWSMVYPTNDDPPGLAPGQFTVAGTMRKLLATAGHFVAKAAIPFVGLVKGLFHEIDQMLSALALERVVEAVDSLWRHLKDWLLQHLNTGLRRLYLLLDYIFTLVRGALADEVIDKGFDRLDDEDFAAWLRRHGIDELTLNSPLALNTTNLSYQYPNGDTSRPPQMAAGAYLHWTLRMFDFRGAFGFLFKAGTGETIIQPLYELLQKRGVKFEFFHKVEALKLNGDKTSVAAIDMAVQATLKPGVPAYSPLVRIKGLDCWPAEPLYDQLVEGEALKAEEIDLESYWTPWRAPARKTLQAGQDFDRIVFAISIGAIPHLCPELLDASPAWRDMTANVPALITQAAQVWLSRPTKAMGGALPPEGAGVIISGTYAGPPDGQVDFTDLIAFEDWPADLSPQSLWYFCGLMPEYEAQPPFSDHDYPRRQADRVRDQFIQYLQTNIGPLLPKATTAATRPPGDPAGLDFDLLVDASGRKGTARFQSQFWRANIDPTERYVASPPGSTKYRLKAWDSGFANLVLAGDWIYTGLNVGSVEGTVMGARLASHAVCGAPALANIVGYPA</sequence>
<evidence type="ECO:0000313" key="2">
    <source>
        <dbReference type="Proteomes" id="UP000676409"/>
    </source>
</evidence>
<dbReference type="InterPro" id="IPR036188">
    <property type="entry name" value="FAD/NAD-bd_sf"/>
</dbReference>
<evidence type="ECO:0000313" key="1">
    <source>
        <dbReference type="EMBL" id="QUD87451.1"/>
    </source>
</evidence>
<dbReference type="KEGG" id="caul:KCG34_20725"/>
<dbReference type="SUPFAM" id="SSF51905">
    <property type="entry name" value="FAD/NAD(P)-binding domain"/>
    <property type="match status" value="1"/>
</dbReference>
<dbReference type="PANTHER" id="PTHR42923:SF46">
    <property type="entry name" value="AMINE OXIDASE"/>
    <property type="match status" value="1"/>
</dbReference>
<proteinExistence type="predicted"/>
<dbReference type="RefSeq" id="WP_211937503.1">
    <property type="nucleotide sequence ID" value="NZ_CP073078.1"/>
</dbReference>
<protein>
    <submittedName>
        <fullName evidence="1">NAD(P)-binding protein</fullName>
    </submittedName>
</protein>
<organism evidence="1 2">
    <name type="scientific">Phenylobacterium montanum</name>
    <dbReference type="NCBI Taxonomy" id="2823693"/>
    <lineage>
        <taxon>Bacteria</taxon>
        <taxon>Pseudomonadati</taxon>
        <taxon>Pseudomonadota</taxon>
        <taxon>Alphaproteobacteria</taxon>
        <taxon>Caulobacterales</taxon>
        <taxon>Caulobacteraceae</taxon>
        <taxon>Phenylobacterium</taxon>
    </lineage>
</organism>
<dbReference type="InterPro" id="IPR050464">
    <property type="entry name" value="Zeta_carotene_desat/Oxidored"/>
</dbReference>
<gene>
    <name evidence="1" type="ORF">KCG34_20725</name>
</gene>
<dbReference type="Gene3D" id="3.50.50.60">
    <property type="entry name" value="FAD/NAD(P)-binding domain"/>
    <property type="match status" value="1"/>
</dbReference>